<evidence type="ECO:0000259" key="5">
    <source>
        <dbReference type="Pfam" id="PF00135"/>
    </source>
</evidence>
<dbReference type="Proteomes" id="UP001153321">
    <property type="component" value="Chromosome 5"/>
</dbReference>
<dbReference type="InterPro" id="IPR002018">
    <property type="entry name" value="CarbesteraseB"/>
</dbReference>
<dbReference type="InterPro" id="IPR019819">
    <property type="entry name" value="Carboxylesterase_B_CS"/>
</dbReference>
<dbReference type="InterPro" id="IPR051093">
    <property type="entry name" value="Neuroligin/BSAL"/>
</dbReference>
<dbReference type="AlphaFoldDB" id="A0A9P0N844"/>
<dbReference type="EMBL" id="LR824536">
    <property type="protein sequence ID" value="CAH1645005.1"/>
    <property type="molecule type" value="Genomic_DNA"/>
</dbReference>
<evidence type="ECO:0000313" key="7">
    <source>
        <dbReference type="Proteomes" id="UP001153321"/>
    </source>
</evidence>
<keyword evidence="7" id="KW-1185">Reference proteome</keyword>
<comment type="similarity">
    <text evidence="1">Belongs to the type-B carboxylesterase/lipase family.</text>
</comment>
<gene>
    <name evidence="6" type="ORF">SPLIT_LOCUS10358</name>
</gene>
<dbReference type="PROSITE" id="PS00941">
    <property type="entry name" value="CARBOXYLESTERASE_B_2"/>
    <property type="match status" value="1"/>
</dbReference>
<feature type="domain" description="Carboxylesterase type B" evidence="5">
    <location>
        <begin position="26"/>
        <end position="252"/>
    </location>
</feature>
<keyword evidence="3" id="KW-0325">Glycoprotein</keyword>
<dbReference type="Pfam" id="PF00135">
    <property type="entry name" value="COesterase"/>
    <property type="match status" value="1"/>
</dbReference>
<reference evidence="6" key="1">
    <citation type="submission" date="2022-02" db="EMBL/GenBank/DDBJ databases">
        <authorList>
            <person name="King R."/>
        </authorList>
    </citation>
    <scope>NUCLEOTIDE SEQUENCE</scope>
</reference>
<organism evidence="6 7">
    <name type="scientific">Spodoptera littoralis</name>
    <name type="common">Egyptian cotton leafworm</name>
    <dbReference type="NCBI Taxonomy" id="7109"/>
    <lineage>
        <taxon>Eukaryota</taxon>
        <taxon>Metazoa</taxon>
        <taxon>Ecdysozoa</taxon>
        <taxon>Arthropoda</taxon>
        <taxon>Hexapoda</taxon>
        <taxon>Insecta</taxon>
        <taxon>Pterygota</taxon>
        <taxon>Neoptera</taxon>
        <taxon>Endopterygota</taxon>
        <taxon>Lepidoptera</taxon>
        <taxon>Glossata</taxon>
        <taxon>Ditrysia</taxon>
        <taxon>Noctuoidea</taxon>
        <taxon>Noctuidae</taxon>
        <taxon>Amphipyrinae</taxon>
        <taxon>Spodoptera</taxon>
    </lineage>
</organism>
<proteinExistence type="inferred from homology"/>
<evidence type="ECO:0000256" key="1">
    <source>
        <dbReference type="ARBA" id="ARBA00005964"/>
    </source>
</evidence>
<sequence length="529" mass="59010">MRADCAALLAWLVCCATALSAHKYSTRVVRTKYGPLRGIVVHSHPQVEAYLGVPYATPPLGSLRYMPPVTPSQWRTTRLADASGPACPQVPPAAAPRDDALLLHPRARIRQLERLLPVLANQSEDCLYVNLYVPVNGGEEGEGGGLPCLVFVHGESYEWSSGNAYDGTTLAANGNIVVVTINFRLGVLGFLKTGAKGSAQGNFGLMDLVAGLHWLRENLPAFGGDPERVTLMGHGTGAALANFLAVSPVARESYLEFNAQDLEFGFNESRRDRILRTFVRNAYYYHLNEIYSTLKNEYTDWDKPVQNPLSVRDATLEVLSDGRTAAPLIRLGYLHALRGGTTYFTHFHHLSQDKDYPQLTTYNIFLIKSILSLFPRRDLVQSMERSSRTTWVYPSPLRIISRIIRSKNSVYQNSASITSPISFDMGILMIHRPPLLQAQCWARLHDWVPIKHHTGIHTTLSTNSTWRSVLFERSQCRAPMCRMWWSRGRCAGWDTQYCATPCCTSSPCPRSTTVNRVSTQRHSTNCPSG</sequence>
<dbReference type="Gene3D" id="3.40.50.1820">
    <property type="entry name" value="alpha/beta hydrolase"/>
    <property type="match status" value="2"/>
</dbReference>
<dbReference type="SUPFAM" id="SSF53474">
    <property type="entry name" value="alpha/beta-Hydrolases"/>
    <property type="match status" value="1"/>
</dbReference>
<feature type="signal peptide" evidence="4">
    <location>
        <begin position="1"/>
        <end position="21"/>
    </location>
</feature>
<keyword evidence="2 4" id="KW-0732">Signal</keyword>
<dbReference type="PANTHER" id="PTHR43903">
    <property type="entry name" value="NEUROLIGIN"/>
    <property type="match status" value="1"/>
</dbReference>
<accession>A0A9P0N844</accession>
<dbReference type="InterPro" id="IPR029058">
    <property type="entry name" value="AB_hydrolase_fold"/>
</dbReference>
<evidence type="ECO:0000313" key="6">
    <source>
        <dbReference type="EMBL" id="CAH1645005.1"/>
    </source>
</evidence>
<feature type="chain" id="PRO_5040108249" description="Carboxylesterase type B domain-containing protein" evidence="4">
    <location>
        <begin position="22"/>
        <end position="529"/>
    </location>
</feature>
<protein>
    <recommendedName>
        <fullName evidence="5">Carboxylesterase type B domain-containing protein</fullName>
    </recommendedName>
</protein>
<evidence type="ECO:0000256" key="4">
    <source>
        <dbReference type="SAM" id="SignalP"/>
    </source>
</evidence>
<name>A0A9P0N844_SPOLI</name>
<evidence type="ECO:0000256" key="3">
    <source>
        <dbReference type="ARBA" id="ARBA00023180"/>
    </source>
</evidence>
<evidence type="ECO:0000256" key="2">
    <source>
        <dbReference type="ARBA" id="ARBA00022729"/>
    </source>
</evidence>